<dbReference type="AlphaFoldDB" id="A0AAJ5JMB1"/>
<dbReference type="RefSeq" id="WP_135253555.1">
    <property type="nucleotide sequence ID" value="NZ_SRHU01000007.1"/>
</dbReference>
<dbReference type="EMBL" id="SRHU01000007">
    <property type="protein sequence ID" value="TFZ42929.1"/>
    <property type="molecule type" value="Genomic_DNA"/>
</dbReference>
<organism evidence="1 2">
    <name type="scientific">Vagococcus xieshaowenii</name>
    <dbReference type="NCBI Taxonomy" id="2562451"/>
    <lineage>
        <taxon>Bacteria</taxon>
        <taxon>Bacillati</taxon>
        <taxon>Bacillota</taxon>
        <taxon>Bacilli</taxon>
        <taxon>Lactobacillales</taxon>
        <taxon>Enterococcaceae</taxon>
        <taxon>Vagococcus</taxon>
    </lineage>
</organism>
<proteinExistence type="predicted"/>
<evidence type="ECO:0000313" key="1">
    <source>
        <dbReference type="EMBL" id="TFZ42929.1"/>
    </source>
</evidence>
<reference evidence="1 2" key="1">
    <citation type="submission" date="2019-03" db="EMBL/GenBank/DDBJ databases">
        <title>Vagococcus sp. was isolated fron gut of Carduelis flavirostris.</title>
        <authorList>
            <person name="Ge Y."/>
        </authorList>
    </citation>
    <scope>NUCLEOTIDE SEQUENCE [LARGE SCALE GENOMIC DNA]</scope>
    <source>
        <strain evidence="1 2">CF-210</strain>
    </source>
</reference>
<comment type="caution">
    <text evidence="1">The sequence shown here is derived from an EMBL/GenBank/DDBJ whole genome shotgun (WGS) entry which is preliminary data.</text>
</comment>
<sequence>MNKKKSKSKIILSIIVGVLSILLVSGIVFRHQISEYGHSTPQNSIRWYLLNEGFVIEAFQIDIEKGSEIEDTVDPLKKNEALYTVSPGVDGKNINTPLRTFLVTEINGKYYTTYFGEV</sequence>
<gene>
    <name evidence="1" type="ORF">E4031_01460</name>
</gene>
<accession>A0AAJ5JMB1</accession>
<name>A0AAJ5JMB1_9ENTE</name>
<dbReference type="Proteomes" id="UP000297725">
    <property type="component" value="Unassembled WGS sequence"/>
</dbReference>
<evidence type="ECO:0000313" key="2">
    <source>
        <dbReference type="Proteomes" id="UP000297725"/>
    </source>
</evidence>
<protein>
    <submittedName>
        <fullName evidence="1">Uncharacterized protein</fullName>
    </submittedName>
</protein>